<protein>
    <recommendedName>
        <fullName evidence="7">RNA polymerase sigma factor</fullName>
    </recommendedName>
</protein>
<dbReference type="InterPro" id="IPR014209">
    <property type="entry name" value="RNA_pol_sigma-K"/>
</dbReference>
<dbReference type="NCBIfam" id="TIGR02846">
    <property type="entry name" value="spore_sigmaK"/>
    <property type="match status" value="1"/>
</dbReference>
<evidence type="ECO:0000256" key="1">
    <source>
        <dbReference type="ARBA" id="ARBA00007788"/>
    </source>
</evidence>
<reference evidence="9 10" key="1">
    <citation type="submission" date="2022-02" db="EMBL/GenBank/DDBJ databases">
        <title>Paenibacillus sp. MBLB1776 Whole Genome Shotgun Sequencing.</title>
        <authorList>
            <person name="Hwang C.Y."/>
            <person name="Cho E.-S."/>
            <person name="Seo M.-J."/>
        </authorList>
    </citation>
    <scope>NUCLEOTIDE SEQUENCE [LARGE SCALE GENOMIC DNA]</scope>
    <source>
        <strain evidence="9 10">MBLB1776</strain>
    </source>
</reference>
<keyword evidence="10" id="KW-1185">Reference proteome</keyword>
<comment type="similarity">
    <text evidence="1 7">Belongs to the sigma-70 factor family.</text>
</comment>
<evidence type="ECO:0000256" key="2">
    <source>
        <dbReference type="ARBA" id="ARBA00022969"/>
    </source>
</evidence>
<proteinExistence type="inferred from homology"/>
<dbReference type="GO" id="GO:0016987">
    <property type="term" value="F:sigma factor activity"/>
    <property type="evidence" value="ECO:0007669"/>
    <property type="project" value="UniProtKB-KW"/>
</dbReference>
<feature type="domain" description="HTH cro/C1-type" evidence="8">
    <location>
        <begin position="198"/>
        <end position="218"/>
    </location>
</feature>
<dbReference type="Proteomes" id="UP001305702">
    <property type="component" value="Chromosome"/>
</dbReference>
<keyword evidence="4 7" id="KW-0731">Sigma factor</keyword>
<dbReference type="SUPFAM" id="SSF88946">
    <property type="entry name" value="Sigma2 domain of RNA polymerase sigma factors"/>
    <property type="match status" value="1"/>
</dbReference>
<dbReference type="RefSeq" id="WP_315606845.1">
    <property type="nucleotide sequence ID" value="NZ_CP130318.1"/>
</dbReference>
<evidence type="ECO:0000256" key="6">
    <source>
        <dbReference type="ARBA" id="ARBA00023163"/>
    </source>
</evidence>
<dbReference type="PANTHER" id="PTHR30376:SF3">
    <property type="entry name" value="RNA POLYMERASE SIGMA FACTOR RPOH"/>
    <property type="match status" value="1"/>
</dbReference>
<dbReference type="Pfam" id="PF04545">
    <property type="entry name" value="Sigma70_r4"/>
    <property type="match status" value="1"/>
</dbReference>
<dbReference type="FunFam" id="1.20.120.1810:FF:000003">
    <property type="entry name" value="RNA polymerase sigma factor"/>
    <property type="match status" value="1"/>
</dbReference>
<keyword evidence="3 7" id="KW-0805">Transcription regulation</keyword>
<dbReference type="EMBL" id="CP130318">
    <property type="protein sequence ID" value="WNQ13065.1"/>
    <property type="molecule type" value="Genomic_DNA"/>
</dbReference>
<dbReference type="FunFam" id="1.10.10.10:FF:000197">
    <property type="entry name" value="RNA polymerase sigma factor"/>
    <property type="match status" value="1"/>
</dbReference>
<dbReference type="CDD" id="cd06171">
    <property type="entry name" value="Sigma70_r4"/>
    <property type="match status" value="1"/>
</dbReference>
<dbReference type="Gene3D" id="1.10.10.10">
    <property type="entry name" value="Winged helix-like DNA-binding domain superfamily/Winged helix DNA-binding domain"/>
    <property type="match status" value="1"/>
</dbReference>
<dbReference type="InterPro" id="IPR001387">
    <property type="entry name" value="Cro/C1-type_HTH"/>
</dbReference>
<dbReference type="KEGG" id="paun:MJA45_08575"/>
<evidence type="ECO:0000313" key="10">
    <source>
        <dbReference type="Proteomes" id="UP001305702"/>
    </source>
</evidence>
<dbReference type="PROSITE" id="PS00716">
    <property type="entry name" value="SIGMA70_2"/>
    <property type="match status" value="1"/>
</dbReference>
<sequence length="233" mass="26566">MPGFFAAIALFIKELMLLVSYVKNNAFPQPLAEADEMKHLKRMQEGDQVSRNLLIEHNLRLVAHIVKKFDNTGEDLEDLISIGTIGLIKAIESYSPDKGTKLATFAARCIENEILMHLRSLKKTKKDVSLHDPIGTDKEGNEITLIDILGTESDDVAEKVQLKIEKSKIYGHLDILDEREQEVIRGRFGLDTGGDERTQREIAKELGISRSYVSRIEKRALMKLYHEFYKVKR</sequence>
<evidence type="ECO:0000313" key="9">
    <source>
        <dbReference type="EMBL" id="WNQ13065.1"/>
    </source>
</evidence>
<evidence type="ECO:0000256" key="4">
    <source>
        <dbReference type="ARBA" id="ARBA00023082"/>
    </source>
</evidence>
<dbReference type="GO" id="GO:0003677">
    <property type="term" value="F:DNA binding"/>
    <property type="evidence" value="ECO:0007669"/>
    <property type="project" value="UniProtKB-KW"/>
</dbReference>
<dbReference type="InterPro" id="IPR036388">
    <property type="entry name" value="WH-like_DNA-bd_sf"/>
</dbReference>
<name>A0AA96LGY2_9BACL</name>
<dbReference type="PROSITE" id="PS00715">
    <property type="entry name" value="SIGMA70_1"/>
    <property type="match status" value="1"/>
</dbReference>
<keyword evidence="2" id="KW-0749">Sporulation</keyword>
<comment type="function">
    <text evidence="7">Sigma factors are initiation factors that promote the attachment of RNA polymerase to specific initiation sites and are then released.</text>
</comment>
<evidence type="ECO:0000256" key="7">
    <source>
        <dbReference type="RuleBase" id="RU362124"/>
    </source>
</evidence>
<dbReference type="NCBIfam" id="TIGR02937">
    <property type="entry name" value="sigma70-ECF"/>
    <property type="match status" value="1"/>
</dbReference>
<gene>
    <name evidence="9" type="primary">sigK</name>
    <name evidence="9" type="ORF">MJA45_08575</name>
</gene>
<dbReference type="GO" id="GO:0030435">
    <property type="term" value="P:sporulation resulting in formation of a cellular spore"/>
    <property type="evidence" value="ECO:0007669"/>
    <property type="project" value="UniProtKB-KW"/>
</dbReference>
<keyword evidence="5 7" id="KW-0238">DNA-binding</keyword>
<dbReference type="SUPFAM" id="SSF88659">
    <property type="entry name" value="Sigma3 and sigma4 domains of RNA polymerase sigma factors"/>
    <property type="match status" value="1"/>
</dbReference>
<evidence type="ECO:0000259" key="8">
    <source>
        <dbReference type="PROSITE" id="PS50943"/>
    </source>
</evidence>
<dbReference type="Gene3D" id="1.20.120.1810">
    <property type="match status" value="1"/>
</dbReference>
<dbReference type="PRINTS" id="PR00046">
    <property type="entry name" value="SIGMA70FCT"/>
</dbReference>
<dbReference type="InterPro" id="IPR014284">
    <property type="entry name" value="RNA_pol_sigma-70_dom"/>
</dbReference>
<organism evidence="9 10">
    <name type="scientific">Paenibacillus aurantius</name>
    <dbReference type="NCBI Taxonomy" id="2918900"/>
    <lineage>
        <taxon>Bacteria</taxon>
        <taxon>Bacillati</taxon>
        <taxon>Bacillota</taxon>
        <taxon>Bacilli</taxon>
        <taxon>Bacillales</taxon>
        <taxon>Paenibacillaceae</taxon>
        <taxon>Paenibacillus</taxon>
    </lineage>
</organism>
<accession>A0AA96LGY2</accession>
<dbReference type="InterPro" id="IPR007630">
    <property type="entry name" value="RNA_pol_sigma70_r4"/>
</dbReference>
<dbReference type="InterPro" id="IPR000943">
    <property type="entry name" value="RNA_pol_sigma70"/>
</dbReference>
<dbReference type="InterPro" id="IPR013325">
    <property type="entry name" value="RNA_pol_sigma_r2"/>
</dbReference>
<dbReference type="PANTHER" id="PTHR30376">
    <property type="entry name" value="SIGMA FACTOR RPOH HEAT SHOCK RELATED"/>
    <property type="match status" value="1"/>
</dbReference>
<evidence type="ECO:0000256" key="5">
    <source>
        <dbReference type="ARBA" id="ARBA00023125"/>
    </source>
</evidence>
<dbReference type="PIRSF" id="PIRSF000770">
    <property type="entry name" value="RNA_pol_sigma-SigE/K"/>
    <property type="match status" value="1"/>
</dbReference>
<evidence type="ECO:0000256" key="3">
    <source>
        <dbReference type="ARBA" id="ARBA00023015"/>
    </source>
</evidence>
<dbReference type="Pfam" id="PF04542">
    <property type="entry name" value="Sigma70_r2"/>
    <property type="match status" value="1"/>
</dbReference>
<dbReference type="AlphaFoldDB" id="A0AA96LGY2"/>
<dbReference type="GO" id="GO:0006352">
    <property type="term" value="P:DNA-templated transcription initiation"/>
    <property type="evidence" value="ECO:0007669"/>
    <property type="project" value="InterPro"/>
</dbReference>
<dbReference type="PROSITE" id="PS50943">
    <property type="entry name" value="HTH_CROC1"/>
    <property type="match status" value="1"/>
</dbReference>
<dbReference type="InterPro" id="IPR050813">
    <property type="entry name" value="Sigma-70_Factor"/>
</dbReference>
<keyword evidence="6 7" id="KW-0804">Transcription</keyword>
<dbReference type="InterPro" id="IPR013324">
    <property type="entry name" value="RNA_pol_sigma_r3/r4-like"/>
</dbReference>
<dbReference type="InterPro" id="IPR007627">
    <property type="entry name" value="RNA_pol_sigma70_r2"/>
</dbReference>
<dbReference type="NCBIfam" id="NF004471">
    <property type="entry name" value="PRK05803.1"/>
    <property type="match status" value="1"/>
</dbReference>